<protein>
    <submittedName>
        <fullName evidence="2">Uncharacterized protein</fullName>
    </submittedName>
</protein>
<evidence type="ECO:0000313" key="3">
    <source>
        <dbReference type="Proteomes" id="UP000886653"/>
    </source>
</evidence>
<dbReference type="OrthoDB" id="424402at2759"/>
<proteinExistence type="predicted"/>
<keyword evidence="3" id="KW-1185">Reference proteome</keyword>
<feature type="region of interest" description="Disordered" evidence="1">
    <location>
        <begin position="183"/>
        <end position="209"/>
    </location>
</feature>
<dbReference type="EMBL" id="MU167256">
    <property type="protein sequence ID" value="KAG0146762.1"/>
    <property type="molecule type" value="Genomic_DNA"/>
</dbReference>
<evidence type="ECO:0000256" key="1">
    <source>
        <dbReference type="SAM" id="MobiDB-lite"/>
    </source>
</evidence>
<organism evidence="2 3">
    <name type="scientific">Cronartium quercuum f. sp. fusiforme G11</name>
    <dbReference type="NCBI Taxonomy" id="708437"/>
    <lineage>
        <taxon>Eukaryota</taxon>
        <taxon>Fungi</taxon>
        <taxon>Dikarya</taxon>
        <taxon>Basidiomycota</taxon>
        <taxon>Pucciniomycotina</taxon>
        <taxon>Pucciniomycetes</taxon>
        <taxon>Pucciniales</taxon>
        <taxon>Coleosporiaceae</taxon>
        <taxon>Cronartium</taxon>
    </lineage>
</organism>
<sequence>MTTVSPINSPDDGFHCLRITPNIKISGCVSIALTHLKKVDSIPLCLHTLPSSSATAESVEKTIAASKRNPSNNSVGRLISIVEIIKREFESEHFSGSTTDKSITNTVKAGLHQYNQIGSLESWQAENEEMRLGDELEDVIEKISERHDLIVKEFLNEERKRPRRTHTPYMKIYLSRSPISSLEGKSNIYHQQPTSTPRRGKGTSQPVDVSMDSIKPVSINHANRIYTEVAPV</sequence>
<gene>
    <name evidence="2" type="ORF">CROQUDRAFT_656927</name>
</gene>
<evidence type="ECO:0000313" key="2">
    <source>
        <dbReference type="EMBL" id="KAG0146762.1"/>
    </source>
</evidence>
<reference evidence="2" key="1">
    <citation type="submission" date="2013-11" db="EMBL/GenBank/DDBJ databases">
        <title>Genome sequence of the fusiform rust pathogen reveals effectors for host alternation and coevolution with pine.</title>
        <authorList>
            <consortium name="DOE Joint Genome Institute"/>
            <person name="Smith K."/>
            <person name="Pendleton A."/>
            <person name="Kubisiak T."/>
            <person name="Anderson C."/>
            <person name="Salamov A."/>
            <person name="Aerts A."/>
            <person name="Riley R."/>
            <person name="Clum A."/>
            <person name="Lindquist E."/>
            <person name="Ence D."/>
            <person name="Campbell M."/>
            <person name="Kronenberg Z."/>
            <person name="Feau N."/>
            <person name="Dhillon B."/>
            <person name="Hamelin R."/>
            <person name="Burleigh J."/>
            <person name="Smith J."/>
            <person name="Yandell M."/>
            <person name="Nelson C."/>
            <person name="Grigoriev I."/>
            <person name="Davis J."/>
        </authorList>
    </citation>
    <scope>NUCLEOTIDE SEQUENCE</scope>
    <source>
        <strain evidence="2">G11</strain>
    </source>
</reference>
<dbReference type="AlphaFoldDB" id="A0A9P6NMA4"/>
<feature type="compositionally biased region" description="Polar residues" evidence="1">
    <location>
        <begin position="183"/>
        <end position="207"/>
    </location>
</feature>
<dbReference type="Proteomes" id="UP000886653">
    <property type="component" value="Unassembled WGS sequence"/>
</dbReference>
<comment type="caution">
    <text evidence="2">The sequence shown here is derived from an EMBL/GenBank/DDBJ whole genome shotgun (WGS) entry which is preliminary data.</text>
</comment>
<name>A0A9P6NMA4_9BASI</name>
<accession>A0A9P6NMA4</accession>